<protein>
    <submittedName>
        <fullName evidence="3">Transporter</fullName>
    </submittedName>
</protein>
<dbReference type="PANTHER" id="PTHR31157">
    <property type="entry name" value="SCP DOMAIN-CONTAINING PROTEIN"/>
    <property type="match status" value="1"/>
</dbReference>
<dbReference type="InterPro" id="IPR035940">
    <property type="entry name" value="CAP_sf"/>
</dbReference>
<dbReference type="Proteomes" id="UP000436047">
    <property type="component" value="Unassembled WGS sequence"/>
</dbReference>
<dbReference type="EMBL" id="VUMI01000001">
    <property type="protein sequence ID" value="MSS86850.1"/>
    <property type="molecule type" value="Genomic_DNA"/>
</dbReference>
<gene>
    <name evidence="3" type="ORF">FYJ45_00315</name>
</gene>
<dbReference type="InterPro" id="IPR014044">
    <property type="entry name" value="CAP_dom"/>
</dbReference>
<evidence type="ECO:0000313" key="4">
    <source>
        <dbReference type="Proteomes" id="UP000436047"/>
    </source>
</evidence>
<accession>A0A6N7WBM9</accession>
<evidence type="ECO:0000313" key="3">
    <source>
        <dbReference type="EMBL" id="MSS86850.1"/>
    </source>
</evidence>
<dbReference type="AlphaFoldDB" id="A0A6N7WBM9"/>
<reference evidence="3 4" key="1">
    <citation type="submission" date="2019-08" db="EMBL/GenBank/DDBJ databases">
        <title>In-depth cultivation of the pig gut microbiome towards novel bacterial diversity and tailored functional studies.</title>
        <authorList>
            <person name="Wylensek D."/>
            <person name="Hitch T.C.A."/>
            <person name="Clavel T."/>
        </authorList>
    </citation>
    <scope>NUCLEOTIDE SEQUENCE [LARGE SCALE GENOMIC DNA]</scope>
    <source>
        <strain evidence="3 4">WCA-389-WT-23B</strain>
    </source>
</reference>
<proteinExistence type="predicted"/>
<dbReference type="PANTHER" id="PTHR31157:SF1">
    <property type="entry name" value="SCP DOMAIN-CONTAINING PROTEIN"/>
    <property type="match status" value="1"/>
</dbReference>
<name>A0A6N7WBM9_9FIRM</name>
<dbReference type="SUPFAM" id="SSF55797">
    <property type="entry name" value="PR-1-like"/>
    <property type="match status" value="1"/>
</dbReference>
<comment type="caution">
    <text evidence="3">The sequence shown here is derived from an EMBL/GenBank/DDBJ whole genome shotgun (WGS) entry which is preliminary data.</text>
</comment>
<dbReference type="CDD" id="cd05379">
    <property type="entry name" value="CAP_bacterial"/>
    <property type="match status" value="1"/>
</dbReference>
<evidence type="ECO:0000256" key="1">
    <source>
        <dbReference type="SAM" id="MobiDB-lite"/>
    </source>
</evidence>
<dbReference type="Pfam" id="PF00188">
    <property type="entry name" value="CAP"/>
    <property type="match status" value="1"/>
</dbReference>
<evidence type="ECO:0000259" key="2">
    <source>
        <dbReference type="Pfam" id="PF00188"/>
    </source>
</evidence>
<feature type="region of interest" description="Disordered" evidence="1">
    <location>
        <begin position="66"/>
        <end position="144"/>
    </location>
</feature>
<keyword evidence="4" id="KW-1185">Reference proteome</keyword>
<sequence>MAAGIAPGSALTAHAAGNSRGIQNAAYKNMIVIQGSSAEDIKDKLNGLGNSFGSIQWGDCPVIIPPCDTFPGTPGGDQNTGKPDGSQPDTGKPDNGTPDQNKPGTDQPDQDKPDQKPDQNEPGQDNPDQEKPGGDTGNDGTQDNETQLSFAAQVARLVNEERAKAGLSPLQVDQNVQAAAQVRAVEIKTSFSHTRPDGRDFSTALKEQGVSYRGSGENIAWGQKSPEQVMEGWMNSAGHRANILNEKFTSIGVGYVQIGGVNYWTQLFTY</sequence>
<feature type="compositionally biased region" description="Basic and acidic residues" evidence="1">
    <location>
        <begin position="109"/>
        <end position="119"/>
    </location>
</feature>
<feature type="domain" description="SCP" evidence="2">
    <location>
        <begin position="156"/>
        <end position="268"/>
    </location>
</feature>
<dbReference type="Gene3D" id="3.40.33.10">
    <property type="entry name" value="CAP"/>
    <property type="match status" value="1"/>
</dbReference>
<organism evidence="3 4">
    <name type="scientific">Eisenbergiella porci</name>
    <dbReference type="NCBI Taxonomy" id="2652274"/>
    <lineage>
        <taxon>Bacteria</taxon>
        <taxon>Bacillati</taxon>
        <taxon>Bacillota</taxon>
        <taxon>Clostridia</taxon>
        <taxon>Lachnospirales</taxon>
        <taxon>Lachnospiraceae</taxon>
        <taxon>Eisenbergiella</taxon>
    </lineage>
</organism>